<dbReference type="OrthoDB" id="309839at2"/>
<comment type="caution">
    <text evidence="1">The sequence shown here is derived from an EMBL/GenBank/DDBJ whole genome shotgun (WGS) entry which is preliminary data.</text>
</comment>
<proteinExistence type="predicted"/>
<accession>A0A4R9H051</accession>
<evidence type="ECO:0000313" key="1">
    <source>
        <dbReference type="EMBL" id="TGK37653.1"/>
    </source>
</evidence>
<dbReference type="Proteomes" id="UP000298097">
    <property type="component" value="Unassembled WGS sequence"/>
</dbReference>
<reference evidence="1" key="1">
    <citation type="journal article" date="2019" name="PLoS Negl. Trop. Dis.">
        <title>Revisiting the worldwide diversity of Leptospira species in the environment.</title>
        <authorList>
            <person name="Vincent A.T."/>
            <person name="Schiettekatte O."/>
            <person name="Bourhy P."/>
            <person name="Veyrier F.J."/>
            <person name="Picardeau M."/>
        </authorList>
    </citation>
    <scope>NUCLEOTIDE SEQUENCE [LARGE SCALE GENOMIC DNA]</scope>
    <source>
        <strain evidence="1">201800301</strain>
    </source>
</reference>
<organism evidence="1 2">
    <name type="scientific">Leptospira andrefontaineae</name>
    <dbReference type="NCBI Taxonomy" id="2484976"/>
    <lineage>
        <taxon>Bacteria</taxon>
        <taxon>Pseudomonadati</taxon>
        <taxon>Spirochaetota</taxon>
        <taxon>Spirochaetia</taxon>
        <taxon>Leptospirales</taxon>
        <taxon>Leptospiraceae</taxon>
        <taxon>Leptospira</taxon>
    </lineage>
</organism>
<dbReference type="RefSeq" id="WP_135775238.1">
    <property type="nucleotide sequence ID" value="NZ_RQEY01000019.1"/>
</dbReference>
<gene>
    <name evidence="1" type="ORF">EHO65_14140</name>
</gene>
<sequence>MTHKIRIGGVSMGKDTKAPVFDEGYTNGYSKHVTLNGLKGNDFEKFSFGENGVPIGITAAMPPAEVQKRIKDLPVGSVVQIFTDTNGTPGPNHYCFIIKDMDEQWTYVNNNDAKLFGGSIGDAPGDVISWKKLRIFGLYYDKN</sequence>
<dbReference type="AlphaFoldDB" id="A0A4R9H051"/>
<keyword evidence="2" id="KW-1185">Reference proteome</keyword>
<evidence type="ECO:0000313" key="2">
    <source>
        <dbReference type="Proteomes" id="UP000298097"/>
    </source>
</evidence>
<protein>
    <submittedName>
        <fullName evidence="1">Uncharacterized protein</fullName>
    </submittedName>
</protein>
<name>A0A4R9H051_9LEPT</name>
<dbReference type="EMBL" id="RQEY01000019">
    <property type="protein sequence ID" value="TGK37653.1"/>
    <property type="molecule type" value="Genomic_DNA"/>
</dbReference>